<keyword evidence="3" id="KW-0804">Transcription</keyword>
<dbReference type="Pfam" id="PF00440">
    <property type="entry name" value="TetR_N"/>
    <property type="match status" value="1"/>
</dbReference>
<keyword evidence="2 4" id="KW-0238">DNA-binding</keyword>
<sequence length="197" mass="21833">MTRGPDKQFDTEVALSKAMEVFWAHGYEAASLSELLKSMGIGKKSLYDTFGNKQSLFLKALDYYAQTTIRDIRDRLSADGSPLTNLKNLLLEWQEIHGKMGSCGCMLGTNIADFNTDDEAIAKIMRGYLRQVEDAFCANFTRAQALGEIESNVNPRDLARLLLCTTQGMALLGRVMDDDATLKGTVQATLSLLKYKS</sequence>
<dbReference type="Proteomes" id="UP000053372">
    <property type="component" value="Unassembled WGS sequence"/>
</dbReference>
<evidence type="ECO:0000313" key="6">
    <source>
        <dbReference type="EMBL" id="KST68241.1"/>
    </source>
</evidence>
<dbReference type="Gene3D" id="1.10.357.10">
    <property type="entry name" value="Tetracycline Repressor, domain 2"/>
    <property type="match status" value="1"/>
</dbReference>
<accession>A0A0V7ZV43</accession>
<proteinExistence type="predicted"/>
<dbReference type="EMBL" id="LMTZ01000075">
    <property type="protein sequence ID" value="KST68241.1"/>
    <property type="molecule type" value="Genomic_DNA"/>
</dbReference>
<keyword evidence="7" id="KW-1185">Reference proteome</keyword>
<feature type="DNA-binding region" description="H-T-H motif" evidence="4">
    <location>
        <begin position="31"/>
        <end position="50"/>
    </location>
</feature>
<dbReference type="PANTHER" id="PTHR47506:SF10">
    <property type="entry name" value="TRANSCRIPTIONAL REGULATORY PROTEIN"/>
    <property type="match status" value="1"/>
</dbReference>
<dbReference type="Pfam" id="PF16925">
    <property type="entry name" value="TetR_C_13"/>
    <property type="match status" value="1"/>
</dbReference>
<dbReference type="AlphaFoldDB" id="A0A0V7ZV43"/>
<reference evidence="6 7" key="1">
    <citation type="journal article" date="2015" name="Genome Announc.">
        <title>Draft Genome of the Euendolithic (true boring) Cyanobacterium Mastigocoleus testarum strain BC008.</title>
        <authorList>
            <person name="Guida B.S."/>
            <person name="Garcia-Pichel F."/>
        </authorList>
    </citation>
    <scope>NUCLEOTIDE SEQUENCE [LARGE SCALE GENOMIC DNA]</scope>
    <source>
        <strain evidence="6 7">BC008</strain>
    </source>
</reference>
<dbReference type="InterPro" id="IPR036271">
    <property type="entry name" value="Tet_transcr_reg_TetR-rel_C_sf"/>
</dbReference>
<dbReference type="GO" id="GO:0003677">
    <property type="term" value="F:DNA binding"/>
    <property type="evidence" value="ECO:0007669"/>
    <property type="project" value="UniProtKB-UniRule"/>
</dbReference>
<dbReference type="OrthoDB" id="116240at2"/>
<gene>
    <name evidence="6" type="ORF">BC008_00325</name>
</gene>
<evidence type="ECO:0000256" key="4">
    <source>
        <dbReference type="PROSITE-ProRule" id="PRU00335"/>
    </source>
</evidence>
<dbReference type="SUPFAM" id="SSF48498">
    <property type="entry name" value="Tetracyclin repressor-like, C-terminal domain"/>
    <property type="match status" value="1"/>
</dbReference>
<dbReference type="InterPro" id="IPR001647">
    <property type="entry name" value="HTH_TetR"/>
</dbReference>
<name>A0A0V7ZV43_9CYAN</name>
<dbReference type="PROSITE" id="PS50977">
    <property type="entry name" value="HTH_TETR_2"/>
    <property type="match status" value="1"/>
</dbReference>
<evidence type="ECO:0000256" key="3">
    <source>
        <dbReference type="ARBA" id="ARBA00023163"/>
    </source>
</evidence>
<comment type="caution">
    <text evidence="6">The sequence shown here is derived from an EMBL/GenBank/DDBJ whole genome shotgun (WGS) entry which is preliminary data.</text>
</comment>
<evidence type="ECO:0000313" key="7">
    <source>
        <dbReference type="Proteomes" id="UP000053372"/>
    </source>
</evidence>
<dbReference type="SUPFAM" id="SSF46689">
    <property type="entry name" value="Homeodomain-like"/>
    <property type="match status" value="1"/>
</dbReference>
<evidence type="ECO:0000256" key="1">
    <source>
        <dbReference type="ARBA" id="ARBA00023015"/>
    </source>
</evidence>
<protein>
    <submittedName>
        <fullName evidence="6">TetR family transcriptional regulator</fullName>
    </submittedName>
</protein>
<dbReference type="InterPro" id="IPR011075">
    <property type="entry name" value="TetR_C"/>
</dbReference>
<organism evidence="6 7">
    <name type="scientific">Mastigocoleus testarum BC008</name>
    <dbReference type="NCBI Taxonomy" id="371196"/>
    <lineage>
        <taxon>Bacteria</taxon>
        <taxon>Bacillati</taxon>
        <taxon>Cyanobacteriota</taxon>
        <taxon>Cyanophyceae</taxon>
        <taxon>Nostocales</taxon>
        <taxon>Hapalosiphonaceae</taxon>
        <taxon>Mastigocoleus</taxon>
    </lineage>
</organism>
<dbReference type="PANTHER" id="PTHR47506">
    <property type="entry name" value="TRANSCRIPTIONAL REGULATORY PROTEIN"/>
    <property type="match status" value="1"/>
</dbReference>
<dbReference type="RefSeq" id="WP_027845114.1">
    <property type="nucleotide sequence ID" value="NZ_LMTZ01000075.1"/>
</dbReference>
<dbReference type="InterPro" id="IPR009057">
    <property type="entry name" value="Homeodomain-like_sf"/>
</dbReference>
<evidence type="ECO:0000256" key="2">
    <source>
        <dbReference type="ARBA" id="ARBA00023125"/>
    </source>
</evidence>
<dbReference type="Gene3D" id="1.10.10.60">
    <property type="entry name" value="Homeodomain-like"/>
    <property type="match status" value="1"/>
</dbReference>
<keyword evidence="1" id="KW-0805">Transcription regulation</keyword>
<evidence type="ECO:0000259" key="5">
    <source>
        <dbReference type="PROSITE" id="PS50977"/>
    </source>
</evidence>
<feature type="domain" description="HTH tetR-type" evidence="5">
    <location>
        <begin position="8"/>
        <end position="68"/>
    </location>
</feature>